<dbReference type="SUPFAM" id="SSF51905">
    <property type="entry name" value="FAD/NAD(P)-binding domain"/>
    <property type="match status" value="1"/>
</dbReference>
<organism evidence="2 3">
    <name type="scientific">Actinokineospora terrae</name>
    <dbReference type="NCBI Taxonomy" id="155974"/>
    <lineage>
        <taxon>Bacteria</taxon>
        <taxon>Bacillati</taxon>
        <taxon>Actinomycetota</taxon>
        <taxon>Actinomycetes</taxon>
        <taxon>Pseudonocardiales</taxon>
        <taxon>Pseudonocardiaceae</taxon>
        <taxon>Actinokineospora</taxon>
    </lineage>
</organism>
<gene>
    <name evidence="2" type="ORF">SAMN04487818_103306</name>
</gene>
<dbReference type="GO" id="GO:0016491">
    <property type="term" value="F:oxidoreductase activity"/>
    <property type="evidence" value="ECO:0007669"/>
    <property type="project" value="InterPro"/>
</dbReference>
<accession>A0A1H9P662</accession>
<evidence type="ECO:0000313" key="2">
    <source>
        <dbReference type="EMBL" id="SER43581.1"/>
    </source>
</evidence>
<sequence length="436" mass="46221">MSPDLDVAVVGAGIAGLAAAYRLRAQGRSVHVFESGEHIGGRMRTERRDGYLADTGAEMIGSTGYPATWRLIEDLRLTDAEVPLIGADLAVWRDGKARGHVGDPIGLLTGAGLGVPARLTLLGLLGGAAARRRAYDVDTPEATPLGDRTIAEISRGDLHDYLFQPLAGGYFGWDTTQACAGPFLSHTLAVGATKTFRTFRDGMDTLALRLADQVEVSTGVPVREVVTTDTGARLVADRTPLTARTIVMAVPAPLAVTLHGGAPEYVRRCEYRPMVKVVCLLSRPLDGLGRSFALAVPEVENQVLAGLVVDDRKHLGRVPVDRGMVSLVATPAAVPALLEQTDDEISRTLIAHAEKYLPGIAHALRGTIVTRFEHGLPMPTPAALNARAGFAGRPPAAVEYVGDWYAMRPSSEAAVRSAELVAERLSVVDSPAVARG</sequence>
<dbReference type="InterPro" id="IPR036188">
    <property type="entry name" value="FAD/NAD-bd_sf"/>
</dbReference>
<dbReference type="InterPro" id="IPR002937">
    <property type="entry name" value="Amino_oxidase"/>
</dbReference>
<dbReference type="AlphaFoldDB" id="A0A1H9P662"/>
<keyword evidence="3" id="KW-1185">Reference proteome</keyword>
<dbReference type="SUPFAM" id="SSF54373">
    <property type="entry name" value="FAD-linked reductases, C-terminal domain"/>
    <property type="match status" value="1"/>
</dbReference>
<protein>
    <submittedName>
        <fullName evidence="2">Oxygen-dependent protoporphyrinogen oxidase</fullName>
    </submittedName>
</protein>
<dbReference type="Pfam" id="PF01593">
    <property type="entry name" value="Amino_oxidase"/>
    <property type="match status" value="1"/>
</dbReference>
<dbReference type="InterPro" id="IPR050464">
    <property type="entry name" value="Zeta_carotene_desat/Oxidored"/>
</dbReference>
<dbReference type="EMBL" id="FOGI01000003">
    <property type="protein sequence ID" value="SER43581.1"/>
    <property type="molecule type" value="Genomic_DNA"/>
</dbReference>
<dbReference type="Proteomes" id="UP000199051">
    <property type="component" value="Unassembled WGS sequence"/>
</dbReference>
<dbReference type="Gene3D" id="1.10.3110.10">
    <property type="entry name" value="protoporphyrinogen ix oxidase, domain 3"/>
    <property type="match status" value="1"/>
</dbReference>
<dbReference type="STRING" id="155974.SAMN04487818_103306"/>
<dbReference type="PANTHER" id="PTHR42923">
    <property type="entry name" value="PROTOPORPHYRINOGEN OXIDASE"/>
    <property type="match status" value="1"/>
</dbReference>
<evidence type="ECO:0000313" key="3">
    <source>
        <dbReference type="Proteomes" id="UP000199051"/>
    </source>
</evidence>
<proteinExistence type="predicted"/>
<evidence type="ECO:0000259" key="1">
    <source>
        <dbReference type="Pfam" id="PF01593"/>
    </source>
</evidence>
<reference evidence="3" key="1">
    <citation type="submission" date="2016-10" db="EMBL/GenBank/DDBJ databases">
        <authorList>
            <person name="Varghese N."/>
            <person name="Submissions S."/>
        </authorList>
    </citation>
    <scope>NUCLEOTIDE SEQUENCE [LARGE SCALE GENOMIC DNA]</scope>
    <source>
        <strain evidence="3">DSM 44260</strain>
    </source>
</reference>
<dbReference type="RefSeq" id="WP_092775732.1">
    <property type="nucleotide sequence ID" value="NZ_FOGI01000003.1"/>
</dbReference>
<dbReference type="Gene3D" id="3.90.660.20">
    <property type="entry name" value="Protoporphyrinogen oxidase, mitochondrial, domain 2"/>
    <property type="match status" value="1"/>
</dbReference>
<name>A0A1H9P662_9PSEU</name>
<dbReference type="PANTHER" id="PTHR42923:SF3">
    <property type="entry name" value="PROTOPORPHYRINOGEN OXIDASE"/>
    <property type="match status" value="1"/>
</dbReference>
<feature type="domain" description="Amine oxidase" evidence="1">
    <location>
        <begin position="14"/>
        <end position="424"/>
    </location>
</feature>
<dbReference type="Gene3D" id="3.50.50.60">
    <property type="entry name" value="FAD/NAD(P)-binding domain"/>
    <property type="match status" value="1"/>
</dbReference>